<evidence type="ECO:0000313" key="1">
    <source>
        <dbReference type="EMBL" id="KEQ95239.1"/>
    </source>
</evidence>
<dbReference type="InterPro" id="IPR010323">
    <property type="entry name" value="DUF924"/>
</dbReference>
<proteinExistence type="predicted"/>
<dbReference type="AlphaFoldDB" id="A0A074YGR2"/>
<dbReference type="InterPro" id="IPR011990">
    <property type="entry name" value="TPR-like_helical_dom_sf"/>
</dbReference>
<dbReference type="HOGENOM" id="CLU_065010_0_1_1"/>
<accession>A0A074YGR2</accession>
<dbReference type="RefSeq" id="XP_013343827.1">
    <property type="nucleotide sequence ID" value="XM_013488373.1"/>
</dbReference>
<name>A0A074YGR2_AURSE</name>
<sequence>MDQSDIYDEECLKQFSHILAVIYSQKPTTDQILEAAKPCSATFWMNLIILLDQLTRNCYRGKEAAQVFDFIDPLAPSIVMTARRLNIHEMLEVRWKLGYRIWLFTPSIHAVDLKMQEIMVEEHRARFEDLQELVQGDGEGRYEGEKECRRVLEEEAQRLSDVKVIFDRATKNHFVAIERFGRLPWRNESLGRVTTEEEQEFLESL</sequence>
<dbReference type="OMA" id="RFWFYMP"/>
<dbReference type="GeneID" id="25366434"/>
<dbReference type="InParanoid" id="A0A074YGR2"/>
<dbReference type="Gene3D" id="1.20.58.320">
    <property type="entry name" value="TPR-like"/>
    <property type="match status" value="1"/>
</dbReference>
<keyword evidence="2" id="KW-1185">Reference proteome</keyword>
<protein>
    <submittedName>
        <fullName evidence="1">Uncharacterized protein</fullName>
    </submittedName>
</protein>
<dbReference type="Proteomes" id="UP000030641">
    <property type="component" value="Unassembled WGS sequence"/>
</dbReference>
<gene>
    <name evidence="1" type="ORF">AUEXF2481DRAFT_39772</name>
</gene>
<dbReference type="SUPFAM" id="SSF48452">
    <property type="entry name" value="TPR-like"/>
    <property type="match status" value="1"/>
</dbReference>
<evidence type="ECO:0000313" key="2">
    <source>
        <dbReference type="Proteomes" id="UP000030641"/>
    </source>
</evidence>
<dbReference type="STRING" id="1043005.A0A074YGR2"/>
<organism evidence="1 2">
    <name type="scientific">Aureobasidium subglaciale (strain EXF-2481)</name>
    <name type="common">Aureobasidium pullulans var. subglaciale</name>
    <dbReference type="NCBI Taxonomy" id="1043005"/>
    <lineage>
        <taxon>Eukaryota</taxon>
        <taxon>Fungi</taxon>
        <taxon>Dikarya</taxon>
        <taxon>Ascomycota</taxon>
        <taxon>Pezizomycotina</taxon>
        <taxon>Dothideomycetes</taxon>
        <taxon>Dothideomycetidae</taxon>
        <taxon>Dothideales</taxon>
        <taxon>Saccotheciaceae</taxon>
        <taxon>Aureobasidium</taxon>
    </lineage>
</organism>
<dbReference type="Gene3D" id="1.25.40.10">
    <property type="entry name" value="Tetratricopeptide repeat domain"/>
    <property type="match status" value="1"/>
</dbReference>
<dbReference type="OrthoDB" id="414698at2759"/>
<dbReference type="Pfam" id="PF06041">
    <property type="entry name" value="DUF924"/>
    <property type="match status" value="1"/>
</dbReference>
<reference evidence="1 2" key="1">
    <citation type="journal article" date="2014" name="BMC Genomics">
        <title>Genome sequencing of four Aureobasidium pullulans varieties: biotechnological potential, stress tolerance, and description of new species.</title>
        <authorList>
            <person name="Gostin Ar C."/>
            <person name="Ohm R.A."/>
            <person name="Kogej T."/>
            <person name="Sonjak S."/>
            <person name="Turk M."/>
            <person name="Zajc J."/>
            <person name="Zalar P."/>
            <person name="Grube M."/>
            <person name="Sun H."/>
            <person name="Han J."/>
            <person name="Sharma A."/>
            <person name="Chiniquy J."/>
            <person name="Ngan C.Y."/>
            <person name="Lipzen A."/>
            <person name="Barry K."/>
            <person name="Grigoriev I.V."/>
            <person name="Gunde-Cimerman N."/>
        </authorList>
    </citation>
    <scope>NUCLEOTIDE SEQUENCE [LARGE SCALE GENOMIC DNA]</scope>
    <source>
        <strain evidence="1 2">EXF-2481</strain>
    </source>
</reference>
<dbReference type="EMBL" id="KL584759">
    <property type="protein sequence ID" value="KEQ95239.1"/>
    <property type="molecule type" value="Genomic_DNA"/>
</dbReference>